<reference evidence="2" key="1">
    <citation type="submission" date="2022-09" db="EMBL/GenBank/DDBJ databases">
        <title>Intensive care unit water sources are persistently colonized with multi-drug resistant bacteria and are the site of extensive horizontal gene transfer of antibiotic resistance genes.</title>
        <authorList>
            <person name="Diorio-Toth L."/>
        </authorList>
    </citation>
    <scope>NUCLEOTIDE SEQUENCE</scope>
    <source>
        <strain evidence="2">GD03686</strain>
    </source>
</reference>
<dbReference type="AlphaFoldDB" id="A0AA42W6N5"/>
<keyword evidence="1" id="KW-0812">Transmembrane</keyword>
<dbReference type="Pfam" id="PF10734">
    <property type="entry name" value="DUF2523"/>
    <property type="match status" value="1"/>
</dbReference>
<feature type="transmembrane region" description="Helical" evidence="1">
    <location>
        <begin position="12"/>
        <end position="34"/>
    </location>
</feature>
<proteinExistence type="predicted"/>
<dbReference type="InterPro" id="IPR019670">
    <property type="entry name" value="DUF2523"/>
</dbReference>
<feature type="transmembrane region" description="Helical" evidence="1">
    <location>
        <begin position="54"/>
        <end position="76"/>
    </location>
</feature>
<name>A0AA42W6N5_9BURK</name>
<dbReference type="Proteomes" id="UP001161294">
    <property type="component" value="Unassembled WGS sequence"/>
</dbReference>
<gene>
    <name evidence="2" type="ORF">N5J23_16655</name>
</gene>
<sequence length="89" mass="9440">MGAILKYIMMYAIIRAVVALGFGIVTYGAILYALNNAINEIRTAYNSMPAEVLQFLAIAEVPKAVGIFLGATVAAASIRFAKRIAFIGG</sequence>
<accession>A0AA42W6N5</accession>
<keyword evidence="1" id="KW-0472">Membrane</keyword>
<evidence type="ECO:0000256" key="1">
    <source>
        <dbReference type="SAM" id="Phobius"/>
    </source>
</evidence>
<protein>
    <submittedName>
        <fullName evidence="2">DUF2523 domain-containing protein</fullName>
    </submittedName>
</protein>
<evidence type="ECO:0000313" key="3">
    <source>
        <dbReference type="Proteomes" id="UP001161294"/>
    </source>
</evidence>
<evidence type="ECO:0000313" key="2">
    <source>
        <dbReference type="EMBL" id="MDH2007144.1"/>
    </source>
</evidence>
<comment type="caution">
    <text evidence="2">The sequence shown here is derived from an EMBL/GenBank/DDBJ whole genome shotgun (WGS) entry which is preliminary data.</text>
</comment>
<keyword evidence="1" id="KW-1133">Transmembrane helix</keyword>
<dbReference type="EMBL" id="JAOCJW010000047">
    <property type="protein sequence ID" value="MDH2007144.1"/>
    <property type="molecule type" value="Genomic_DNA"/>
</dbReference>
<dbReference type="RefSeq" id="WP_279849480.1">
    <property type="nucleotide sequence ID" value="NZ_JAOCET010000001.1"/>
</dbReference>
<organism evidence="2 3">
    <name type="scientific">Comamonas aquatica</name>
    <dbReference type="NCBI Taxonomy" id="225991"/>
    <lineage>
        <taxon>Bacteria</taxon>
        <taxon>Pseudomonadati</taxon>
        <taxon>Pseudomonadota</taxon>
        <taxon>Betaproteobacteria</taxon>
        <taxon>Burkholderiales</taxon>
        <taxon>Comamonadaceae</taxon>
        <taxon>Comamonas</taxon>
    </lineage>
</organism>